<accession>C8X6D3</accession>
<dbReference type="CDD" id="cd00085">
    <property type="entry name" value="HNHc"/>
    <property type="match status" value="1"/>
</dbReference>
<dbReference type="AlphaFoldDB" id="C8X6D3"/>
<proteinExistence type="predicted"/>
<keyword evidence="2" id="KW-0255">Endonuclease</keyword>
<keyword evidence="2" id="KW-0540">Nuclease</keyword>
<evidence type="ECO:0000313" key="3">
    <source>
        <dbReference type="Proteomes" id="UP000002218"/>
    </source>
</evidence>
<protein>
    <submittedName>
        <fullName evidence="2">HNH endonuclease</fullName>
    </submittedName>
</protein>
<evidence type="ECO:0000259" key="1">
    <source>
        <dbReference type="SMART" id="SM00507"/>
    </source>
</evidence>
<dbReference type="InterPro" id="IPR052892">
    <property type="entry name" value="NA-targeting_endonuclease"/>
</dbReference>
<name>C8X6D3_NAKMY</name>
<keyword evidence="2" id="KW-0378">Hydrolase</keyword>
<dbReference type="EMBL" id="CP001737">
    <property type="protein sequence ID" value="ACV78788.1"/>
    <property type="molecule type" value="Genomic_DNA"/>
</dbReference>
<keyword evidence="3" id="KW-1185">Reference proteome</keyword>
<evidence type="ECO:0000313" key="2">
    <source>
        <dbReference type="EMBL" id="ACV78788.1"/>
    </source>
</evidence>
<dbReference type="InterPro" id="IPR002711">
    <property type="entry name" value="HNH"/>
</dbReference>
<dbReference type="InterPro" id="IPR003615">
    <property type="entry name" value="HNH_nuc"/>
</dbReference>
<dbReference type="Gene3D" id="1.10.30.50">
    <property type="match status" value="1"/>
</dbReference>
<organism evidence="2 3">
    <name type="scientific">Nakamurella multipartita (strain ATCC 700099 / DSM 44233 / CIP 104796 / JCM 9543 / NBRC 105858 / Y-104)</name>
    <name type="common">Microsphaera multipartita</name>
    <dbReference type="NCBI Taxonomy" id="479431"/>
    <lineage>
        <taxon>Bacteria</taxon>
        <taxon>Bacillati</taxon>
        <taxon>Actinomycetota</taxon>
        <taxon>Actinomycetes</taxon>
        <taxon>Nakamurellales</taxon>
        <taxon>Nakamurellaceae</taxon>
        <taxon>Nakamurella</taxon>
    </lineage>
</organism>
<dbReference type="HOGENOM" id="CLU_099824_2_0_11"/>
<feature type="domain" description="HNH nuclease" evidence="1">
    <location>
        <begin position="74"/>
        <end position="122"/>
    </location>
</feature>
<reference evidence="3" key="1">
    <citation type="submission" date="2009-09" db="EMBL/GenBank/DDBJ databases">
        <title>The complete genome of Nakamurella multipartita DSM 44233.</title>
        <authorList>
            <consortium name="US DOE Joint Genome Institute (JGI-PGF)"/>
            <person name="Lucas S."/>
            <person name="Copeland A."/>
            <person name="Lapidus A."/>
            <person name="Glavina del Rio T."/>
            <person name="Dalin E."/>
            <person name="Tice H."/>
            <person name="Bruce D."/>
            <person name="Goodwin L."/>
            <person name="Pitluck S."/>
            <person name="Kyrpides N."/>
            <person name="Mavromatis K."/>
            <person name="Ivanova N."/>
            <person name="Ovchinnikova G."/>
            <person name="Sims D."/>
            <person name="Meincke L."/>
            <person name="Brettin T."/>
            <person name="Detter J.C."/>
            <person name="Han C."/>
            <person name="Larimer F."/>
            <person name="Land M."/>
            <person name="Hauser L."/>
            <person name="Markowitz V."/>
            <person name="Cheng J.-F."/>
            <person name="Hugenholtz P."/>
            <person name="Woyke T."/>
            <person name="Wu D."/>
            <person name="Klenk H.-P."/>
            <person name="Eisen J.A."/>
        </authorList>
    </citation>
    <scope>NUCLEOTIDE SEQUENCE [LARGE SCALE GENOMIC DNA]</scope>
    <source>
        <strain evidence="3">ATCC 700099 / DSM 44233 / CIP 104796 / JCM 9543 / NBRC 105858 / Y-104</strain>
    </source>
</reference>
<dbReference type="PANTHER" id="PTHR33877:SF2">
    <property type="entry name" value="OS07G0170200 PROTEIN"/>
    <property type="match status" value="1"/>
</dbReference>
<dbReference type="Proteomes" id="UP000002218">
    <property type="component" value="Chromosome"/>
</dbReference>
<dbReference type="STRING" id="479431.Namu_2414"/>
<dbReference type="KEGG" id="nml:Namu_2414"/>
<dbReference type="GO" id="GO:0004519">
    <property type="term" value="F:endonuclease activity"/>
    <property type="evidence" value="ECO:0007669"/>
    <property type="project" value="UniProtKB-KW"/>
</dbReference>
<dbReference type="Pfam" id="PF01844">
    <property type="entry name" value="HNH"/>
    <property type="match status" value="1"/>
</dbReference>
<dbReference type="RefSeq" id="WP_015747677.1">
    <property type="nucleotide sequence ID" value="NC_013235.1"/>
</dbReference>
<reference evidence="2 3" key="2">
    <citation type="journal article" date="2010" name="Stand. Genomic Sci.">
        <title>Complete genome sequence of Nakamurella multipartita type strain (Y-104).</title>
        <authorList>
            <person name="Tice H."/>
            <person name="Mayilraj S."/>
            <person name="Sims D."/>
            <person name="Lapidus A."/>
            <person name="Nolan M."/>
            <person name="Lucas S."/>
            <person name="Glavina Del Rio T."/>
            <person name="Copeland A."/>
            <person name="Cheng J.F."/>
            <person name="Meincke L."/>
            <person name="Bruce D."/>
            <person name="Goodwin L."/>
            <person name="Pitluck S."/>
            <person name="Ivanova N."/>
            <person name="Mavromatis K."/>
            <person name="Ovchinnikova G."/>
            <person name="Pati A."/>
            <person name="Chen A."/>
            <person name="Palaniappan K."/>
            <person name="Land M."/>
            <person name="Hauser L."/>
            <person name="Chang Y.J."/>
            <person name="Jeffries C.D."/>
            <person name="Detter J.C."/>
            <person name="Brettin T."/>
            <person name="Rohde M."/>
            <person name="Goker M."/>
            <person name="Bristow J."/>
            <person name="Eisen J.A."/>
            <person name="Markowitz V."/>
            <person name="Hugenholtz P."/>
            <person name="Kyrpides N.C."/>
            <person name="Klenk H.P."/>
            <person name="Chen F."/>
        </authorList>
    </citation>
    <scope>NUCLEOTIDE SEQUENCE [LARGE SCALE GENOMIC DNA]</scope>
    <source>
        <strain evidence="3">ATCC 700099 / DSM 44233 / CIP 104796 / JCM 9543 / NBRC 105858 / Y-104</strain>
    </source>
</reference>
<dbReference type="eggNOG" id="COG1403">
    <property type="taxonomic scope" value="Bacteria"/>
</dbReference>
<dbReference type="PANTHER" id="PTHR33877">
    <property type="entry name" value="SLL1193 PROTEIN"/>
    <property type="match status" value="1"/>
</dbReference>
<dbReference type="InParanoid" id="C8X6D3"/>
<sequence length="160" mass="17991">MADVLLTNASYQVLSRIDWQRAVVLVVTGEAEPIESHPTDVVRSQHLSIPLPTIVRLREYRSVTFRAVESRRPSNRQIQLRDGRRCAYCGGPGDTVDHVLPRSRGGADHWDNLVCACRACNNRKADQTPLEAGMRLRWSPRPIIVGDGDQRRVWELLAAG</sequence>
<dbReference type="SMART" id="SM00507">
    <property type="entry name" value="HNHc"/>
    <property type="match status" value="1"/>
</dbReference>
<gene>
    <name evidence="2" type="ordered locus">Namu_2414</name>
</gene>